<keyword evidence="3" id="KW-1185">Reference proteome</keyword>
<name>A0A8H5F264_9AGAR</name>
<protein>
    <submittedName>
        <fullName evidence="2">Uncharacterized protein</fullName>
    </submittedName>
</protein>
<accession>A0A8H5F264</accession>
<sequence>MQMCYVSICAAAVLWLAESAWGTYGGREVSEEHRYEAWKWSSNRIGGIAWSDAALAFFDSDIIAGPALVMFPFNSRGKPEAEDEDLWNWFGREG</sequence>
<dbReference type="EMBL" id="JAACJK010000168">
    <property type="protein sequence ID" value="KAF5320593.1"/>
    <property type="molecule type" value="Genomic_DNA"/>
</dbReference>
<comment type="caution">
    <text evidence="2">The sequence shown here is derived from an EMBL/GenBank/DDBJ whole genome shotgun (WGS) entry which is preliminary data.</text>
</comment>
<dbReference type="Proteomes" id="UP000541558">
    <property type="component" value="Unassembled WGS sequence"/>
</dbReference>
<gene>
    <name evidence="2" type="ORF">D9611_013718</name>
</gene>
<proteinExistence type="predicted"/>
<feature type="signal peptide" evidence="1">
    <location>
        <begin position="1"/>
        <end position="22"/>
    </location>
</feature>
<organism evidence="2 3">
    <name type="scientific">Ephemerocybe angulata</name>
    <dbReference type="NCBI Taxonomy" id="980116"/>
    <lineage>
        <taxon>Eukaryota</taxon>
        <taxon>Fungi</taxon>
        <taxon>Dikarya</taxon>
        <taxon>Basidiomycota</taxon>
        <taxon>Agaricomycotina</taxon>
        <taxon>Agaricomycetes</taxon>
        <taxon>Agaricomycetidae</taxon>
        <taxon>Agaricales</taxon>
        <taxon>Agaricineae</taxon>
        <taxon>Psathyrellaceae</taxon>
        <taxon>Ephemerocybe</taxon>
    </lineage>
</organism>
<evidence type="ECO:0000313" key="2">
    <source>
        <dbReference type="EMBL" id="KAF5320593.1"/>
    </source>
</evidence>
<dbReference type="AlphaFoldDB" id="A0A8H5F264"/>
<reference evidence="2 3" key="1">
    <citation type="journal article" date="2020" name="ISME J.">
        <title>Uncovering the hidden diversity of litter-decomposition mechanisms in mushroom-forming fungi.</title>
        <authorList>
            <person name="Floudas D."/>
            <person name="Bentzer J."/>
            <person name="Ahren D."/>
            <person name="Johansson T."/>
            <person name="Persson P."/>
            <person name="Tunlid A."/>
        </authorList>
    </citation>
    <scope>NUCLEOTIDE SEQUENCE [LARGE SCALE GENOMIC DNA]</scope>
    <source>
        <strain evidence="2 3">CBS 175.51</strain>
    </source>
</reference>
<keyword evidence="1" id="KW-0732">Signal</keyword>
<evidence type="ECO:0000256" key="1">
    <source>
        <dbReference type="SAM" id="SignalP"/>
    </source>
</evidence>
<feature type="chain" id="PRO_5034788797" evidence="1">
    <location>
        <begin position="23"/>
        <end position="94"/>
    </location>
</feature>
<evidence type="ECO:0000313" key="3">
    <source>
        <dbReference type="Proteomes" id="UP000541558"/>
    </source>
</evidence>